<protein>
    <submittedName>
        <fullName evidence="2">Uncharacterized protein</fullName>
    </submittedName>
</protein>
<feature type="compositionally biased region" description="Basic and acidic residues" evidence="1">
    <location>
        <begin position="179"/>
        <end position="224"/>
    </location>
</feature>
<evidence type="ECO:0000256" key="1">
    <source>
        <dbReference type="SAM" id="MobiDB-lite"/>
    </source>
</evidence>
<feature type="region of interest" description="Disordered" evidence="1">
    <location>
        <begin position="18"/>
        <end position="43"/>
    </location>
</feature>
<feature type="compositionally biased region" description="Polar residues" evidence="1">
    <location>
        <begin position="334"/>
        <end position="343"/>
    </location>
</feature>
<proteinExistence type="predicted"/>
<dbReference type="GeneID" id="90076659"/>
<accession>A0AAV5QVY3</accession>
<evidence type="ECO:0000313" key="3">
    <source>
        <dbReference type="Proteomes" id="UP001360560"/>
    </source>
</evidence>
<gene>
    <name evidence="2" type="ORF">DASC09_060100</name>
</gene>
<evidence type="ECO:0000313" key="2">
    <source>
        <dbReference type="EMBL" id="GMM38671.1"/>
    </source>
</evidence>
<name>A0AAV5QVY3_9ASCO</name>
<dbReference type="Proteomes" id="UP001360560">
    <property type="component" value="Unassembled WGS sequence"/>
</dbReference>
<feature type="compositionally biased region" description="Basic and acidic residues" evidence="1">
    <location>
        <begin position="21"/>
        <end position="41"/>
    </location>
</feature>
<keyword evidence="3" id="KW-1185">Reference proteome</keyword>
<reference evidence="2 3" key="1">
    <citation type="journal article" date="2023" name="Elife">
        <title>Identification of key yeast species and microbe-microbe interactions impacting larval growth of Drosophila in the wild.</title>
        <authorList>
            <person name="Mure A."/>
            <person name="Sugiura Y."/>
            <person name="Maeda R."/>
            <person name="Honda K."/>
            <person name="Sakurai N."/>
            <person name="Takahashi Y."/>
            <person name="Watada M."/>
            <person name="Katoh T."/>
            <person name="Gotoh A."/>
            <person name="Gotoh Y."/>
            <person name="Taniguchi I."/>
            <person name="Nakamura K."/>
            <person name="Hayashi T."/>
            <person name="Katayama T."/>
            <person name="Uemura T."/>
            <person name="Hattori Y."/>
        </authorList>
    </citation>
    <scope>NUCLEOTIDE SEQUENCE [LARGE SCALE GENOMIC DNA]</scope>
    <source>
        <strain evidence="2 3">SC-9</strain>
    </source>
</reference>
<organism evidence="2 3">
    <name type="scientific">Saccharomycopsis crataegensis</name>
    <dbReference type="NCBI Taxonomy" id="43959"/>
    <lineage>
        <taxon>Eukaryota</taxon>
        <taxon>Fungi</taxon>
        <taxon>Dikarya</taxon>
        <taxon>Ascomycota</taxon>
        <taxon>Saccharomycotina</taxon>
        <taxon>Saccharomycetes</taxon>
        <taxon>Saccharomycopsidaceae</taxon>
        <taxon>Saccharomycopsis</taxon>
    </lineage>
</organism>
<comment type="caution">
    <text evidence="2">The sequence shown here is derived from an EMBL/GenBank/DDBJ whole genome shotgun (WGS) entry which is preliminary data.</text>
</comment>
<dbReference type="AlphaFoldDB" id="A0AAV5QVY3"/>
<dbReference type="RefSeq" id="XP_064855666.1">
    <property type="nucleotide sequence ID" value="XM_064999594.1"/>
</dbReference>
<dbReference type="EMBL" id="BTFZ01000020">
    <property type="protein sequence ID" value="GMM38671.1"/>
    <property type="molecule type" value="Genomic_DNA"/>
</dbReference>
<sequence length="423" mass="47642">MKITEDLSKFLFVSVSSNTESSKHRQNRDSKNNKKEKKKETPFPTAQTMRIYSLDSAYFIIFLITSSFGGGVEAHPFQWGKVISSYTAEENSKASELQRRGLLEIFKIKKSAEATAEANGHSVTISKTAPTPNSLEAFNDFNSHYYKISPEPVESYEIGNDIADDLEPPQKNTSDNESDFGHAVKDNESSNSVHDNKSFEQSVDKANEDKTIYNHITDLFDKEGQGPVEASKQPPNESEETYRKGYLDALRDYGIEESIEFRKSKTKNLDLTMQHPKDPQVKINYNKPKIPPALITNDNKFQNEESNEVIVDEASSLNKKVHLDDPKEDLAYEQSKQSTSTSLNDEESNEHNVQDNPDQSPDDEVIDIYSIGLGASNNDKTKIESVKSTVSNDDNISANGTKISRKFRKDYFIYAVIAILFSI</sequence>
<feature type="region of interest" description="Disordered" evidence="1">
    <location>
        <begin position="332"/>
        <end position="364"/>
    </location>
</feature>
<feature type="region of interest" description="Disordered" evidence="1">
    <location>
        <begin position="162"/>
        <end position="241"/>
    </location>
</feature>